<feature type="domain" description="CPW-WPC" evidence="2">
    <location>
        <begin position="358"/>
        <end position="420"/>
    </location>
</feature>
<dbReference type="EMBL" id="LT614635">
    <property type="protein sequence ID" value="SCN25742.1"/>
    <property type="molecule type" value="Genomic_DNA"/>
</dbReference>
<dbReference type="EMBL" id="LT608257">
    <property type="protein sequence ID" value="SCO62369.1"/>
    <property type="molecule type" value="Genomic_DNA"/>
</dbReference>
<evidence type="ECO:0000256" key="1">
    <source>
        <dbReference type="SAM" id="SignalP"/>
    </source>
</evidence>
<keyword evidence="1" id="KW-0732">Signal</keyword>
<feature type="signal peptide" evidence="1">
    <location>
        <begin position="1"/>
        <end position="19"/>
    </location>
</feature>
<dbReference type="NCBIfam" id="TIGR01492">
    <property type="entry name" value="CPW_WPC"/>
    <property type="match status" value="3"/>
</dbReference>
<feature type="domain" description="CPW-WPC" evidence="2">
    <location>
        <begin position="488"/>
        <end position="549"/>
    </location>
</feature>
<evidence type="ECO:0000313" key="8">
    <source>
        <dbReference type="Proteomes" id="UP000220214"/>
    </source>
</evidence>
<dbReference type="SMART" id="SM01099">
    <property type="entry name" value="CPW_WPC"/>
    <property type="match status" value="5"/>
</dbReference>
<dbReference type="Proteomes" id="UP000220214">
    <property type="component" value="Chromosome 9"/>
</dbReference>
<evidence type="ECO:0000313" key="6">
    <source>
        <dbReference type="Proteomes" id="UP000069549"/>
    </source>
</evidence>
<sequence>MKKIVVIFLALCIFKKIIGLKISLKKKYPNVESGVYQLDNKGRPIKLVDVNYNHIWELPKNGTVNSYTVVKKNGKIKKFSEGTNIIYGTTKRVNLSDFEEIDENTIKEKIENEKKIGNIKNVASISKKTKDIEDEEKKRKHQKKTLPQAMHITAEDLPEKTKDEDSREIDKGYELGAMIKGNLESHYEETKTPSNLSSDLIDIKIPVTLEKLLLDDLEERKWISKKTMHDKICLRDYSKICPSVWEQISETQCMSPKNYSGPCSHIMTFEPKTAKEKSVIARDCNVSWSCLNESCGNDERDYSKKCPENWIYSGKCEAPEYYSGGCSKSVDFDAFTQNEKEEFSSACKVVWPCKEQSCEKDYSIVCPKGWSYNANKDICNIAEEFKGLISEEDVEIISHMTYQQRAEFSSKYGIGWPCKKECTSGYDIYACPRGWVNLMNSGMCKASEEYTPLINCPRITHFDYMNAKEKEMFSKKCNVKWLCTENSERDYFKCPINFEYINEGEYKGGCHPNEKYKGPCKGPQKLLSLTLEQKYNFEEACEAQFRNLEKEDIPQTEHDLSIDPSTIEKILKGADISNKKGITLE</sequence>
<dbReference type="Pfam" id="PF09717">
    <property type="entry name" value="CPW_WPC"/>
    <property type="match status" value="5"/>
</dbReference>
<name>A0A122I9Y0_PLABE</name>
<evidence type="ECO:0000313" key="7">
    <source>
        <dbReference type="Proteomes" id="UP000219860"/>
    </source>
</evidence>
<feature type="domain" description="CPW-WPC" evidence="2">
    <location>
        <begin position="233"/>
        <end position="292"/>
    </location>
</feature>
<dbReference type="InterPro" id="IPR006387">
    <property type="entry name" value="CPW_WPC_dom"/>
</dbReference>
<organism evidence="3 6">
    <name type="scientific">Plasmodium berghei</name>
    <dbReference type="NCBI Taxonomy" id="5821"/>
    <lineage>
        <taxon>Eukaryota</taxon>
        <taxon>Sar</taxon>
        <taxon>Alveolata</taxon>
        <taxon>Apicomplexa</taxon>
        <taxon>Aconoidasida</taxon>
        <taxon>Haemosporida</taxon>
        <taxon>Plasmodiidae</taxon>
        <taxon>Plasmodium</taxon>
        <taxon>Plasmodium (Vinckeia)</taxon>
    </lineage>
</organism>
<protein>
    <submittedName>
        <fullName evidence="3">CPW-WPC family protein, putative</fullName>
    </submittedName>
</protein>
<feature type="domain" description="CPW-WPC" evidence="2">
    <location>
        <begin position="295"/>
        <end position="355"/>
    </location>
</feature>
<dbReference type="Proteomes" id="UP000219860">
    <property type="component" value="Chromosome 9"/>
</dbReference>
<dbReference type="AlphaFoldDB" id="A0A122I9Y0"/>
<reference evidence="3 6" key="1">
    <citation type="submission" date="2016-02" db="EMBL/GenBank/DDBJ databases">
        <authorList>
            <consortium name="Pathogen Informatics"/>
        </authorList>
    </citation>
    <scope>NUCLEOTIDE SEQUENCE [LARGE SCALE GENOMIC DNA]</scope>
    <source>
        <strain evidence="3 6">K173</strain>
        <strain evidence="4 8">NK65e</strain>
        <strain evidence="5 7">SP11 Antwerpcl1</strain>
    </source>
</reference>
<evidence type="ECO:0000313" key="5">
    <source>
        <dbReference type="EMBL" id="SCO62369.1"/>
    </source>
</evidence>
<feature type="chain" id="PRO_5014244672" evidence="1">
    <location>
        <begin position="20"/>
        <end position="585"/>
    </location>
</feature>
<evidence type="ECO:0000313" key="4">
    <source>
        <dbReference type="EMBL" id="SCN25742.1"/>
    </source>
</evidence>
<dbReference type="OMA" id="HIWELPK"/>
<dbReference type="EMBL" id="LT160029">
    <property type="protein sequence ID" value="CXI46965.1"/>
    <property type="molecule type" value="Genomic_DNA"/>
</dbReference>
<dbReference type="VEuPathDB" id="PlasmoDB:PBANKA_0943400"/>
<gene>
    <name evidence="3" type="ORF">PBK173_000223700</name>
    <name evidence="4" type="ORF">PBNK65E_000216300</name>
    <name evidence="5" type="ORF">PBSP11A_000215100</name>
</gene>
<feature type="domain" description="CPW-WPC" evidence="2">
    <location>
        <begin position="422"/>
        <end position="485"/>
    </location>
</feature>
<dbReference type="OrthoDB" id="382272at2759"/>
<dbReference type="Proteomes" id="UP000069549">
    <property type="component" value="Chromosome 9"/>
</dbReference>
<evidence type="ECO:0000259" key="2">
    <source>
        <dbReference type="SMART" id="SM01099"/>
    </source>
</evidence>
<proteinExistence type="predicted"/>
<accession>A0A122I9Y0</accession>
<evidence type="ECO:0000313" key="3">
    <source>
        <dbReference type="EMBL" id="CXI46965.1"/>
    </source>
</evidence>